<organism evidence="2 3">
    <name type="scientific">Oxynema aestuarii AP17</name>
    <dbReference type="NCBI Taxonomy" id="2064643"/>
    <lineage>
        <taxon>Bacteria</taxon>
        <taxon>Bacillati</taxon>
        <taxon>Cyanobacteriota</taxon>
        <taxon>Cyanophyceae</taxon>
        <taxon>Oscillatoriophycideae</taxon>
        <taxon>Oscillatoriales</taxon>
        <taxon>Oscillatoriaceae</taxon>
        <taxon>Oxynema</taxon>
        <taxon>Oxynema aestuarii</taxon>
    </lineage>
</organism>
<dbReference type="GO" id="GO:0016787">
    <property type="term" value="F:hydrolase activity"/>
    <property type="evidence" value="ECO:0007669"/>
    <property type="project" value="UniProtKB-KW"/>
</dbReference>
<protein>
    <submittedName>
        <fullName evidence="2">Alpha/beta fold hydrolase</fullName>
    </submittedName>
</protein>
<keyword evidence="3" id="KW-1185">Reference proteome</keyword>
<reference evidence="2 3" key="1">
    <citation type="submission" date="2020-04" db="EMBL/GenBank/DDBJ databases">
        <authorList>
            <person name="Basu S."/>
            <person name="Maruthanayagam V."/>
            <person name="Chakraborty S."/>
            <person name="Pramanik A."/>
            <person name="Mukherjee J."/>
            <person name="Brink B."/>
        </authorList>
    </citation>
    <scope>NUCLEOTIDE SEQUENCE [LARGE SCALE GENOMIC DNA]</scope>
    <source>
        <strain evidence="2 3">AP17</strain>
    </source>
</reference>
<dbReference type="EMBL" id="CP051167">
    <property type="protein sequence ID" value="QIZ72776.1"/>
    <property type="molecule type" value="Genomic_DNA"/>
</dbReference>
<dbReference type="KEGG" id="oxy:HCG48_21050"/>
<name>A0A6H1U2W1_9CYAN</name>
<dbReference type="Gene3D" id="3.40.50.1820">
    <property type="entry name" value="alpha/beta hydrolase"/>
    <property type="match status" value="1"/>
</dbReference>
<accession>A0A6H1U2W1</accession>
<feature type="domain" description="AB hydrolase-1" evidence="1">
    <location>
        <begin position="38"/>
        <end position="290"/>
    </location>
</feature>
<dbReference type="RefSeq" id="WP_168570923.1">
    <property type="nucleotide sequence ID" value="NZ_CP051167.1"/>
</dbReference>
<evidence type="ECO:0000313" key="3">
    <source>
        <dbReference type="Proteomes" id="UP000500857"/>
    </source>
</evidence>
<dbReference type="AlphaFoldDB" id="A0A6H1U2W1"/>
<evidence type="ECO:0000313" key="2">
    <source>
        <dbReference type="EMBL" id="QIZ72776.1"/>
    </source>
</evidence>
<gene>
    <name evidence="2" type="ORF">HCG48_21050</name>
</gene>
<dbReference type="InterPro" id="IPR000073">
    <property type="entry name" value="AB_hydrolase_1"/>
</dbReference>
<keyword evidence="2" id="KW-0378">Hydrolase</keyword>
<evidence type="ECO:0000259" key="1">
    <source>
        <dbReference type="Pfam" id="PF12697"/>
    </source>
</evidence>
<dbReference type="PANTHER" id="PTHR46438:SF12">
    <property type="entry name" value="ALPHA_BETA-HYDROLASES SUPERFAMILY PROTEIN"/>
    <property type="match status" value="1"/>
</dbReference>
<dbReference type="InterPro" id="IPR029058">
    <property type="entry name" value="AB_hydrolase_fold"/>
</dbReference>
<dbReference type="SUPFAM" id="SSF53474">
    <property type="entry name" value="alpha/beta-Hydrolases"/>
    <property type="match status" value="1"/>
</dbReference>
<sequence length="313" mass="34813">MTFPTSPLSATASPIRDRWIWRGFNINYQHLGDRGPAVLLVHGFGASCGHWRKNLPELAKTCRVYAIDLLGFGASAKPAPRIEADYTFETWAAQIADFCREVIGTSAFLVGNSIGCVAILQAAVDFPQWAEGVVLINCSLRLLHDRKRAEMPWYRRIGAPIAQKILQQKLVSQFFFSQLARPKTVRNILLQAYRRSEAVTDELIELILEPSRDRGAVDVFVAFTAYSQGPLPEDLLPRLSCRALILWGTEDPWEPFALGRQLAEFATVDRLIPLEGVGHCPQDEAPEFVNPILSEWIAQVSAARGDSPSSQPS</sequence>
<dbReference type="PANTHER" id="PTHR46438">
    <property type="entry name" value="ALPHA/BETA-HYDROLASES SUPERFAMILY PROTEIN"/>
    <property type="match status" value="1"/>
</dbReference>
<dbReference type="Proteomes" id="UP000500857">
    <property type="component" value="Chromosome"/>
</dbReference>
<proteinExistence type="predicted"/>
<dbReference type="PRINTS" id="PR00111">
    <property type="entry name" value="ABHYDROLASE"/>
</dbReference>
<dbReference type="Pfam" id="PF12697">
    <property type="entry name" value="Abhydrolase_6"/>
    <property type="match status" value="1"/>
</dbReference>